<gene>
    <name evidence="1" type="ORF">CP10881SC42_0118</name>
</gene>
<dbReference type="RefSeq" id="WP_020355602.1">
    <property type="nucleotide sequence ID" value="NZ_KE360587.1"/>
</dbReference>
<reference evidence="1" key="1">
    <citation type="submission" date="2013-04" db="EMBL/GenBank/DDBJ databases">
        <title>Genome sequence of Chlamydia psittaci 10_881_SC42.</title>
        <authorList>
            <person name="Huot-Creasy H."/>
            <person name="McCracken C.L."/>
            <person name="Humphries M."/>
            <person name="Sachse K."/>
            <person name="Laroucau K."/>
            <person name="Bavoil P."/>
            <person name="Myers G.S."/>
        </authorList>
    </citation>
    <scope>NUCLEOTIDE SEQUENCE [LARGE SCALE GENOMIC DNA]</scope>
    <source>
        <strain evidence="1">10_881_SC42</strain>
    </source>
</reference>
<organism evidence="1 2">
    <name type="scientific">Chlamydia avium</name>
    <dbReference type="NCBI Taxonomy" id="1457141"/>
    <lineage>
        <taxon>Bacteria</taxon>
        <taxon>Pseudomonadati</taxon>
        <taxon>Chlamydiota</taxon>
        <taxon>Chlamydiia</taxon>
        <taxon>Chlamydiales</taxon>
        <taxon>Chlamydiaceae</taxon>
        <taxon>Chlamydia/Chlamydophila group</taxon>
        <taxon>Chlamydia</taxon>
    </lineage>
</organism>
<evidence type="ECO:0000313" key="1">
    <source>
        <dbReference type="EMBL" id="EPP38524.1"/>
    </source>
</evidence>
<comment type="caution">
    <text evidence="1">The sequence shown here is derived from an EMBL/GenBank/DDBJ whole genome shotgun (WGS) entry which is preliminary data.</text>
</comment>
<accession>A0ABP2X6R5</accession>
<keyword evidence="2" id="KW-1185">Reference proteome</keyword>
<dbReference type="Proteomes" id="UP000014821">
    <property type="component" value="Unassembled WGS sequence"/>
</dbReference>
<name>A0ABP2X6R5_9CHLA</name>
<sequence>MNRKLTCLSALLKREICDFASKIQYLKNKKYYLSQQLTQIKEHMMLIANIRKEQFLYRNNTEHQTSLLEHLQTLQASIYKHRQICCKHLQERQGQLLAIIHRRKIIEKIKNNKYSNTKR</sequence>
<evidence type="ECO:0000313" key="2">
    <source>
        <dbReference type="Proteomes" id="UP000014821"/>
    </source>
</evidence>
<proteinExistence type="predicted"/>
<dbReference type="EMBL" id="ATND01000001">
    <property type="protein sequence ID" value="EPP38524.1"/>
    <property type="molecule type" value="Genomic_DNA"/>
</dbReference>
<protein>
    <submittedName>
        <fullName evidence="1">Uncharacterized protein</fullName>
    </submittedName>
</protein>